<feature type="binding site" evidence="3">
    <location>
        <position position="109"/>
    </location>
    <ligand>
        <name>Mn(2+)</name>
        <dbReference type="ChEBI" id="CHEBI:29035"/>
        <label>2</label>
    </ligand>
</feature>
<dbReference type="PANTHER" id="PTHR11014:SF63">
    <property type="entry name" value="METALLOPEPTIDASE, PUTATIVE (AFU_ORTHOLOGUE AFUA_6G09600)-RELATED"/>
    <property type="match status" value="1"/>
</dbReference>
<evidence type="ECO:0000313" key="6">
    <source>
        <dbReference type="Proteomes" id="UP001206128"/>
    </source>
</evidence>
<feature type="binding site" evidence="3">
    <location>
        <position position="375"/>
    </location>
    <ligand>
        <name>Mn(2+)</name>
        <dbReference type="ChEBI" id="CHEBI:29035"/>
        <label>2</label>
    </ligand>
</feature>
<name>A0AAE3GA74_9PSEU</name>
<dbReference type="InterPro" id="IPR011650">
    <property type="entry name" value="Peptidase_M20_dimer"/>
</dbReference>
<dbReference type="PIRSF" id="PIRSF005962">
    <property type="entry name" value="Pept_M20D_amidohydro"/>
    <property type="match status" value="1"/>
</dbReference>
<dbReference type="Proteomes" id="UP001206128">
    <property type="component" value="Unassembled WGS sequence"/>
</dbReference>
<feature type="domain" description="Peptidase M20 dimerisation" evidence="4">
    <location>
        <begin position="197"/>
        <end position="291"/>
    </location>
</feature>
<reference evidence="5" key="1">
    <citation type="submission" date="2022-06" db="EMBL/GenBank/DDBJ databases">
        <title>Genomic Encyclopedia of Archaeal and Bacterial Type Strains, Phase II (KMG-II): from individual species to whole genera.</title>
        <authorList>
            <person name="Goeker M."/>
        </authorList>
    </citation>
    <scope>NUCLEOTIDE SEQUENCE</scope>
    <source>
        <strain evidence="5">DSM 43935</strain>
    </source>
</reference>
<dbReference type="AlphaFoldDB" id="A0AAE3GA74"/>
<keyword evidence="2 5" id="KW-0378">Hydrolase</keyword>
<comment type="cofactor">
    <cofactor evidence="3">
        <name>Mn(2+)</name>
        <dbReference type="ChEBI" id="CHEBI:29035"/>
    </cofactor>
    <text evidence="3">The Mn(2+) ion enhances activity.</text>
</comment>
<accession>A0AAE3GA74</accession>
<sequence length="402" mass="42359">MNAADARFTGLIEAARALQPRTVALRRQLHRHPEVGLQLPATQTAVLHALEGLPLRISTGTECTSVVAVLDGANPGPTVLLRADMDALPLTEETGLAYASETKGAMHACGHDTHTAMLASAARLLCSRRDALAGQVVFMFQPGEERDHGARLMIKEGVLEATGTKPSKALSLHITSGWRSGVVRSRPGPMMASADELRIRVSGKGGHGGIPHDAIDPVPAAAAMVGALQTVVSRRVNVFDPVVLTVASIRAGTSTNIIPETAELVGTIRTLAETTRTFVHREVKRICQHVAIAFGCTAHVEIVRGYPVSVNDDTVGAHVVELAKQVLGARCGEHSANPITGAEDFAYVLREVPGAIAFLGACPRGVDVGSAPPNHSNRVLFDEAAMEHGVALYAAFALDALR</sequence>
<gene>
    <name evidence="5" type="ORF">LX83_001376</name>
</gene>
<organism evidence="5 6">
    <name type="scientific">Goodfellowiella coeruleoviolacea</name>
    <dbReference type="NCBI Taxonomy" id="334858"/>
    <lineage>
        <taxon>Bacteria</taxon>
        <taxon>Bacillati</taxon>
        <taxon>Actinomycetota</taxon>
        <taxon>Actinomycetes</taxon>
        <taxon>Pseudonocardiales</taxon>
        <taxon>Pseudonocardiaceae</taxon>
        <taxon>Goodfellowiella</taxon>
    </lineage>
</organism>
<dbReference type="EMBL" id="JAMTCK010000003">
    <property type="protein sequence ID" value="MCP2164536.1"/>
    <property type="molecule type" value="Genomic_DNA"/>
</dbReference>
<dbReference type="GO" id="GO:0046872">
    <property type="term" value="F:metal ion binding"/>
    <property type="evidence" value="ECO:0007669"/>
    <property type="project" value="UniProtKB-KW"/>
</dbReference>
<dbReference type="InterPro" id="IPR017439">
    <property type="entry name" value="Amidohydrolase"/>
</dbReference>
<evidence type="ECO:0000256" key="2">
    <source>
        <dbReference type="ARBA" id="ARBA00022801"/>
    </source>
</evidence>
<evidence type="ECO:0000256" key="3">
    <source>
        <dbReference type="PIRSR" id="PIRSR005962-1"/>
    </source>
</evidence>
<dbReference type="Pfam" id="PF07687">
    <property type="entry name" value="M20_dimer"/>
    <property type="match status" value="1"/>
</dbReference>
<dbReference type="GO" id="GO:0016787">
    <property type="term" value="F:hydrolase activity"/>
    <property type="evidence" value="ECO:0007669"/>
    <property type="project" value="UniProtKB-KW"/>
</dbReference>
<feature type="binding site" evidence="3">
    <location>
        <position position="111"/>
    </location>
    <ligand>
        <name>Mn(2+)</name>
        <dbReference type="ChEBI" id="CHEBI:29035"/>
        <label>2</label>
    </ligand>
</feature>
<proteinExistence type="inferred from homology"/>
<feature type="binding site" evidence="3">
    <location>
        <position position="173"/>
    </location>
    <ligand>
        <name>Mn(2+)</name>
        <dbReference type="ChEBI" id="CHEBI:29035"/>
        <label>1</label>
    </ligand>
</feature>
<dbReference type="PANTHER" id="PTHR11014">
    <property type="entry name" value="PEPTIDASE M20 FAMILY MEMBER"/>
    <property type="match status" value="1"/>
</dbReference>
<dbReference type="RefSeq" id="WP_253768293.1">
    <property type="nucleotide sequence ID" value="NZ_JAMTCK010000003.1"/>
</dbReference>
<dbReference type="FunFam" id="3.30.70.360:FF:000014">
    <property type="entry name" value="N-acyl-L-amino acid amidohydrolase"/>
    <property type="match status" value="1"/>
</dbReference>
<dbReference type="InterPro" id="IPR036264">
    <property type="entry name" value="Bact_exopeptidase_dim_dom"/>
</dbReference>
<protein>
    <submittedName>
        <fullName evidence="5">Hippurate hydrolase</fullName>
    </submittedName>
</protein>
<keyword evidence="6" id="KW-1185">Reference proteome</keyword>
<dbReference type="InterPro" id="IPR002933">
    <property type="entry name" value="Peptidase_M20"/>
</dbReference>
<dbReference type="CDD" id="cd03886">
    <property type="entry name" value="M20_Acy1"/>
    <property type="match status" value="1"/>
</dbReference>
<comment type="similarity">
    <text evidence="1">Belongs to the peptidase M20 family.</text>
</comment>
<feature type="binding site" evidence="3">
    <location>
        <position position="145"/>
    </location>
    <ligand>
        <name>Mn(2+)</name>
        <dbReference type="ChEBI" id="CHEBI:29035"/>
        <label>2</label>
    </ligand>
</feature>
<dbReference type="SUPFAM" id="SSF53187">
    <property type="entry name" value="Zn-dependent exopeptidases"/>
    <property type="match status" value="1"/>
</dbReference>
<keyword evidence="3" id="KW-0479">Metal-binding</keyword>
<evidence type="ECO:0000259" key="4">
    <source>
        <dbReference type="Pfam" id="PF07687"/>
    </source>
</evidence>
<dbReference type="SUPFAM" id="SSF55031">
    <property type="entry name" value="Bacterial exopeptidase dimerisation domain"/>
    <property type="match status" value="1"/>
</dbReference>
<keyword evidence="3" id="KW-0464">Manganese</keyword>
<evidence type="ECO:0000313" key="5">
    <source>
        <dbReference type="EMBL" id="MCP2164536.1"/>
    </source>
</evidence>
<dbReference type="Pfam" id="PF01546">
    <property type="entry name" value="Peptidase_M20"/>
    <property type="match status" value="1"/>
</dbReference>
<dbReference type="Gene3D" id="3.40.630.10">
    <property type="entry name" value="Zn peptidases"/>
    <property type="match status" value="1"/>
</dbReference>
<dbReference type="NCBIfam" id="TIGR01891">
    <property type="entry name" value="amidohydrolases"/>
    <property type="match status" value="1"/>
</dbReference>
<comment type="caution">
    <text evidence="5">The sequence shown here is derived from an EMBL/GenBank/DDBJ whole genome shotgun (WGS) entry which is preliminary data.</text>
</comment>
<dbReference type="Gene3D" id="3.30.70.360">
    <property type="match status" value="1"/>
</dbReference>
<evidence type="ECO:0000256" key="1">
    <source>
        <dbReference type="ARBA" id="ARBA00006153"/>
    </source>
</evidence>